<dbReference type="Gene3D" id="3.90.190.10">
    <property type="entry name" value="Protein tyrosine phosphatase superfamily"/>
    <property type="match status" value="1"/>
</dbReference>
<dbReference type="Pfam" id="PF00069">
    <property type="entry name" value="Pkinase"/>
    <property type="match status" value="1"/>
</dbReference>
<protein>
    <recommendedName>
        <fullName evidence="7">Protein kinase domain-containing protein</fullName>
    </recommendedName>
</protein>
<dbReference type="CDD" id="cd00047">
    <property type="entry name" value="PTPc"/>
    <property type="match status" value="1"/>
</dbReference>
<dbReference type="InterPro" id="IPR000387">
    <property type="entry name" value="Tyr_Pase_dom"/>
</dbReference>
<feature type="domain" description="Tyrosine specific protein phosphatases" evidence="4">
    <location>
        <begin position="609"/>
        <end position="680"/>
    </location>
</feature>
<evidence type="ECO:0000313" key="6">
    <source>
        <dbReference type="Proteomes" id="UP001175271"/>
    </source>
</evidence>
<evidence type="ECO:0000313" key="5">
    <source>
        <dbReference type="EMBL" id="KAK0418326.1"/>
    </source>
</evidence>
<dbReference type="PROSITE" id="PS00108">
    <property type="entry name" value="PROTEIN_KINASE_ST"/>
    <property type="match status" value="1"/>
</dbReference>
<evidence type="ECO:0008006" key="7">
    <source>
        <dbReference type="Google" id="ProtNLM"/>
    </source>
</evidence>
<keyword evidence="6" id="KW-1185">Reference proteome</keyword>
<dbReference type="GO" id="GO:0004725">
    <property type="term" value="F:protein tyrosine phosphatase activity"/>
    <property type="evidence" value="ECO:0007669"/>
    <property type="project" value="InterPro"/>
</dbReference>
<dbReference type="PROSITE" id="PS50055">
    <property type="entry name" value="TYR_PHOSPHATASE_PTP"/>
    <property type="match status" value="1"/>
</dbReference>
<dbReference type="GO" id="GO:0004672">
    <property type="term" value="F:protein kinase activity"/>
    <property type="evidence" value="ECO:0007669"/>
    <property type="project" value="InterPro"/>
</dbReference>
<dbReference type="GO" id="GO:0005524">
    <property type="term" value="F:ATP binding"/>
    <property type="evidence" value="ECO:0007669"/>
    <property type="project" value="InterPro"/>
</dbReference>
<dbReference type="PANTHER" id="PTHR46163:SF5">
    <property type="entry name" value="TYROSINE-PROTEIN PHOSPHATASE"/>
    <property type="match status" value="1"/>
</dbReference>
<dbReference type="PROSITE" id="PS50056">
    <property type="entry name" value="TYR_PHOSPHATASE_2"/>
    <property type="match status" value="1"/>
</dbReference>
<dbReference type="CDD" id="cd00180">
    <property type="entry name" value="PKc"/>
    <property type="match status" value="1"/>
</dbReference>
<reference evidence="5" key="1">
    <citation type="submission" date="2023-06" db="EMBL/GenBank/DDBJ databases">
        <title>Genomic analysis of the entomopathogenic nematode Steinernema hermaphroditum.</title>
        <authorList>
            <person name="Schwarz E.M."/>
            <person name="Heppert J.K."/>
            <person name="Baniya A."/>
            <person name="Schwartz H.T."/>
            <person name="Tan C.-H."/>
            <person name="Antoshechkin I."/>
            <person name="Sternberg P.W."/>
            <person name="Goodrich-Blair H."/>
            <person name="Dillman A.R."/>
        </authorList>
    </citation>
    <scope>NUCLEOTIDE SEQUENCE</scope>
    <source>
        <strain evidence="5">PS9179</strain>
        <tissue evidence="5">Whole animal</tissue>
    </source>
</reference>
<feature type="domain" description="Tyrosine-protein phosphatase" evidence="3">
    <location>
        <begin position="434"/>
        <end position="689"/>
    </location>
</feature>
<dbReference type="SUPFAM" id="SSF52799">
    <property type="entry name" value="(Phosphotyrosine protein) phosphatases II"/>
    <property type="match status" value="1"/>
</dbReference>
<evidence type="ECO:0000259" key="3">
    <source>
        <dbReference type="PROSITE" id="PS50055"/>
    </source>
</evidence>
<sequence length="722" mass="82710">MDLRSDDSALSREEDEALQRNRRSEEVGSLPPDVYVFMFWDPEDERLATVITECFKTKNFTTVKEFAKKIPDSLRLAGVIGEGFEGQVRSAVFRHKHAIAIKVVKRSRIPDELYRSLCEGIACWSKLKHPHVIRLLGEVRGENMVKWLMITPLSRYGNLEDILRKSACRLPTPRTIFWISQILKAVDYLHANDVAHRDLKLENCLYFDFDVIKVADFGFAKDISGGGGFGIFHGGTLQYMAPEVIDGTVCEFSKIDVWQVRVGRRRKLTFNLRTIGVIAYRLLFRKFPFGGGNQYEVRSRQRRSRLADNPLFQMFFVDDYDLRPDVQTIMTTPQWKRLTVSPKTHDEILTEQIEHDEKVSRVDTLKPLSVTSQLSINGGEPRVQQSTDDSRSFDSLSSDHANGPSKTSAQRKVAVRRAVDVFVKSTVEKGVNNVVAEFFRIRKDVDKRELTAFKAANALGKNRFGDIGCLDCTRIVLHPNSDYIHANYVSSPRYRKRFICTQAPMETTTVDFWRMVVQEKVKIIIMLCDFFEENMSTSAVYFPVEKGNTLQFDNFEIINQEINEINVEEEHSLLTISVSVLHLKSAKGNQKVMHYFVRGWADRRVFSPRLICRLLTEVRSSDRPIVVHCSGGIGRSGTLIAIEIILEKLIAGDVAIDTERVVQQIRRQRACAISTEAQYLFIHRTVLHYLDVKKRLGKSMKSTVAKFVADYDRFILASQKQK</sequence>
<dbReference type="PANTHER" id="PTHR46163">
    <property type="entry name" value="TYROSINE-PROTEIN PHOSPHATASE-RELATED"/>
    <property type="match status" value="1"/>
</dbReference>
<feature type="region of interest" description="Disordered" evidence="1">
    <location>
        <begin position="376"/>
        <end position="410"/>
    </location>
</feature>
<dbReference type="PROSITE" id="PS50011">
    <property type="entry name" value="PROTEIN_KINASE_DOM"/>
    <property type="match status" value="1"/>
</dbReference>
<dbReference type="InterPro" id="IPR003595">
    <property type="entry name" value="Tyr_Pase_cat"/>
</dbReference>
<feature type="domain" description="Protein kinase" evidence="2">
    <location>
        <begin position="74"/>
        <end position="349"/>
    </location>
</feature>
<comment type="caution">
    <text evidence="5">The sequence shown here is derived from an EMBL/GenBank/DDBJ whole genome shotgun (WGS) entry which is preliminary data.</text>
</comment>
<accession>A0AA39I5Q1</accession>
<evidence type="ECO:0000259" key="2">
    <source>
        <dbReference type="PROSITE" id="PS50011"/>
    </source>
</evidence>
<dbReference type="InterPro" id="IPR052782">
    <property type="entry name" value="Oocyte-zygote_transition_reg"/>
</dbReference>
<dbReference type="SUPFAM" id="SSF56112">
    <property type="entry name" value="Protein kinase-like (PK-like)"/>
    <property type="match status" value="1"/>
</dbReference>
<name>A0AA39I5Q1_9BILA</name>
<dbReference type="AlphaFoldDB" id="A0AA39I5Q1"/>
<dbReference type="EMBL" id="JAUCMV010000002">
    <property type="protein sequence ID" value="KAK0418326.1"/>
    <property type="molecule type" value="Genomic_DNA"/>
</dbReference>
<dbReference type="SMART" id="SM00404">
    <property type="entry name" value="PTPc_motif"/>
    <property type="match status" value="1"/>
</dbReference>
<proteinExistence type="predicted"/>
<dbReference type="Proteomes" id="UP001175271">
    <property type="component" value="Unassembled WGS sequence"/>
</dbReference>
<dbReference type="PROSITE" id="PS00383">
    <property type="entry name" value="TYR_PHOSPHATASE_1"/>
    <property type="match status" value="1"/>
</dbReference>
<dbReference type="InterPro" id="IPR016130">
    <property type="entry name" value="Tyr_Pase_AS"/>
</dbReference>
<evidence type="ECO:0000256" key="1">
    <source>
        <dbReference type="SAM" id="MobiDB-lite"/>
    </source>
</evidence>
<dbReference type="SMART" id="SM00220">
    <property type="entry name" value="S_TKc"/>
    <property type="match status" value="1"/>
</dbReference>
<dbReference type="SMART" id="SM00194">
    <property type="entry name" value="PTPc"/>
    <property type="match status" value="1"/>
</dbReference>
<dbReference type="InterPro" id="IPR000719">
    <property type="entry name" value="Prot_kinase_dom"/>
</dbReference>
<feature type="region of interest" description="Disordered" evidence="1">
    <location>
        <begin position="1"/>
        <end position="25"/>
    </location>
</feature>
<dbReference type="InterPro" id="IPR000242">
    <property type="entry name" value="PTP_cat"/>
</dbReference>
<dbReference type="PRINTS" id="PR00700">
    <property type="entry name" value="PRTYPHPHTASE"/>
</dbReference>
<gene>
    <name evidence="5" type="ORF">QR680_013500</name>
</gene>
<dbReference type="InterPro" id="IPR011009">
    <property type="entry name" value="Kinase-like_dom_sf"/>
</dbReference>
<dbReference type="Pfam" id="PF00102">
    <property type="entry name" value="Y_phosphatase"/>
    <property type="match status" value="1"/>
</dbReference>
<organism evidence="5 6">
    <name type="scientific">Steinernema hermaphroditum</name>
    <dbReference type="NCBI Taxonomy" id="289476"/>
    <lineage>
        <taxon>Eukaryota</taxon>
        <taxon>Metazoa</taxon>
        <taxon>Ecdysozoa</taxon>
        <taxon>Nematoda</taxon>
        <taxon>Chromadorea</taxon>
        <taxon>Rhabditida</taxon>
        <taxon>Tylenchina</taxon>
        <taxon>Panagrolaimomorpha</taxon>
        <taxon>Strongyloidoidea</taxon>
        <taxon>Steinernematidae</taxon>
        <taxon>Steinernema</taxon>
    </lineage>
</organism>
<dbReference type="InterPro" id="IPR029021">
    <property type="entry name" value="Prot-tyrosine_phosphatase-like"/>
</dbReference>
<dbReference type="InterPro" id="IPR008271">
    <property type="entry name" value="Ser/Thr_kinase_AS"/>
</dbReference>
<dbReference type="Gene3D" id="1.10.510.10">
    <property type="entry name" value="Transferase(Phosphotransferase) domain 1"/>
    <property type="match status" value="1"/>
</dbReference>
<evidence type="ECO:0000259" key="4">
    <source>
        <dbReference type="PROSITE" id="PS50056"/>
    </source>
</evidence>